<dbReference type="EMBL" id="DYWQ01000161">
    <property type="protein sequence ID" value="HJF46197.1"/>
    <property type="molecule type" value="Genomic_DNA"/>
</dbReference>
<reference evidence="1" key="2">
    <citation type="submission" date="2021-09" db="EMBL/GenBank/DDBJ databases">
        <authorList>
            <person name="Gilroy R."/>
        </authorList>
    </citation>
    <scope>NUCLEOTIDE SEQUENCE</scope>
    <source>
        <strain evidence="1">CHK124-7917</strain>
    </source>
</reference>
<organism evidence="1 3">
    <name type="scientific">Thermophilibacter provencensis</name>
    <dbReference type="NCBI Taxonomy" id="1852386"/>
    <lineage>
        <taxon>Bacteria</taxon>
        <taxon>Bacillati</taxon>
        <taxon>Actinomycetota</taxon>
        <taxon>Coriobacteriia</taxon>
        <taxon>Coriobacteriales</taxon>
        <taxon>Atopobiaceae</taxon>
        <taxon>Thermophilibacter</taxon>
    </lineage>
</organism>
<evidence type="ECO:0000313" key="2">
    <source>
        <dbReference type="EMBL" id="MDM8271238.1"/>
    </source>
</evidence>
<comment type="caution">
    <text evidence="1">The sequence shown here is derived from an EMBL/GenBank/DDBJ whole genome shotgun (WGS) entry which is preliminary data.</text>
</comment>
<keyword evidence="4" id="KW-1185">Reference proteome</keyword>
<accession>A0A921GH19</accession>
<dbReference type="Proteomes" id="UP000697330">
    <property type="component" value="Unassembled WGS sequence"/>
</dbReference>
<reference evidence="1" key="1">
    <citation type="journal article" date="2021" name="PeerJ">
        <title>Extensive microbial diversity within the chicken gut microbiome revealed by metagenomics and culture.</title>
        <authorList>
            <person name="Gilroy R."/>
            <person name="Ravi A."/>
            <person name="Getino M."/>
            <person name="Pursley I."/>
            <person name="Horton D.L."/>
            <person name="Alikhan N.F."/>
            <person name="Baker D."/>
            <person name="Gharbi K."/>
            <person name="Hall N."/>
            <person name="Watson M."/>
            <person name="Adriaenssens E.M."/>
            <person name="Foster-Nyarko E."/>
            <person name="Jarju S."/>
            <person name="Secka A."/>
            <person name="Antonio M."/>
            <person name="Oren A."/>
            <person name="Chaudhuri R.R."/>
            <person name="La Ragione R."/>
            <person name="Hildebrand F."/>
            <person name="Pallen M.J."/>
        </authorList>
    </citation>
    <scope>NUCLEOTIDE SEQUENCE</scope>
    <source>
        <strain evidence="1">CHK124-7917</strain>
    </source>
</reference>
<protein>
    <submittedName>
        <fullName evidence="1">Uncharacterized protein</fullName>
    </submittedName>
</protein>
<dbReference type="AlphaFoldDB" id="A0A921GH19"/>
<gene>
    <name evidence="1" type="ORF">K8U72_10545</name>
    <name evidence="2" type="ORF">QUW25_06095</name>
</gene>
<sequence length="139" mass="15114">MRADERREVAEAVAAGRRALTSLETAADALGSASNWGLFDILAGGIISSLVKRSRLDDAEEALERARADLYAFTREVSDVRGIEELRVNVGGLASALDILVDNPFVDLYVQKRIDDAEENVQAAIKATKTVLRRLEALS</sequence>
<reference evidence="2" key="4">
    <citation type="submission" date="2023-06" db="EMBL/GenBank/DDBJ databases">
        <authorList>
            <person name="Zeman M."/>
            <person name="Kubasova T."/>
            <person name="Jahodarova E."/>
            <person name="Nykrynova M."/>
            <person name="Rychlik I."/>
        </authorList>
    </citation>
    <scope>NUCLEOTIDE SEQUENCE</scope>
    <source>
        <strain evidence="2">153_Feed</strain>
    </source>
</reference>
<proteinExistence type="predicted"/>
<evidence type="ECO:0000313" key="4">
    <source>
        <dbReference type="Proteomes" id="UP001529256"/>
    </source>
</evidence>
<dbReference type="RefSeq" id="WP_075280596.1">
    <property type="nucleotide sequence ID" value="NZ_CALUGK010000011.1"/>
</dbReference>
<dbReference type="EMBL" id="JAUDEA010000008">
    <property type="protein sequence ID" value="MDM8271238.1"/>
    <property type="molecule type" value="Genomic_DNA"/>
</dbReference>
<evidence type="ECO:0000313" key="3">
    <source>
        <dbReference type="Proteomes" id="UP000697330"/>
    </source>
</evidence>
<reference evidence="2" key="3">
    <citation type="submission" date="2023-06" db="EMBL/GenBank/DDBJ databases">
        <title>Identification and characterization of horizontal gene transfer across gut microbiota members of farm animals based on homology search.</title>
        <authorList>
            <person name="Schwarzerova J."/>
            <person name="Nykrynova M."/>
            <person name="Jureckova K."/>
            <person name="Cejkova D."/>
            <person name="Rychlik I."/>
        </authorList>
    </citation>
    <scope>NUCLEOTIDE SEQUENCE</scope>
    <source>
        <strain evidence="2">153_Feed</strain>
    </source>
</reference>
<name>A0A921GH19_9ACTN</name>
<evidence type="ECO:0000313" key="1">
    <source>
        <dbReference type="EMBL" id="HJF46197.1"/>
    </source>
</evidence>
<dbReference type="Proteomes" id="UP001529256">
    <property type="component" value="Unassembled WGS sequence"/>
</dbReference>
<dbReference type="OrthoDB" id="3540923at2"/>